<dbReference type="InterPro" id="IPR013486">
    <property type="entry name" value="SpoIID/LytB"/>
</dbReference>
<dbReference type="PANTHER" id="PTHR30032">
    <property type="entry name" value="N-ACETYLMURAMOYL-L-ALANINE AMIDASE-RELATED"/>
    <property type="match status" value="1"/>
</dbReference>
<sequence>MIHRKANRTTSRYIAACLLVLILLSGSARITAYAAVNVPDTIRVGLFLNLPSRNFTSLTPAATMQSTAGLSIAWRDPQFTAAIGSAAPGETVRFAMDAYRAIVLETADLNGAIATLKKVQTSSSAAFLTKLTKAGKPVYQVSEGIYSTSAAAGTALTKWKSAGAANGVAALAAPKVGGPWSLESGPYGSLNDAQAAADQIGVAGLDAFPAVKVVNGAPAFYVRIGQEADAAGASALQPAAAAAGGLNVRVPAAGDPYALVRQDMTLSGAAGAPSFLYAIPANAGVVLRAEPAGDGTIQLTERSKRFYRGAMEMSVLANSLAVVNEVNFEQYLYSVVGAEVGSGWPPEAQKAQAVAARSYAVASGTGFQIANVVDTTLSQAYNGVGSENANSTAGVNATAGEVLTFEGKVVSAVFSSNSGGVTADNKTEVWGSDTGYLAGGISSPDDGPQAGLLDWYDVALASGQRGYVRSDLLADAGRNAAGIPVMTVTADSTAVRVRPKVESSADPIARLSAGTIVYPIKKVLENTAYSWVEVPSSPEDLLASLNKYVKVTGPLQTLEVTGRGPSGRVTQVTANGIPLVLKSPDSWRSALGGARSTLLSIEETGRMSVLGENGTTRELPKEAGSLQILGADGASRSADGQNVFVMDASGQARVVTPKPSFILSVKGYGHGLGMSQYGAKKLAEQGNDYRYILQYYYKNVMIEKDADA</sequence>
<dbReference type="GO" id="GO:0030435">
    <property type="term" value="P:sporulation resulting in formation of a cellular spore"/>
    <property type="evidence" value="ECO:0007669"/>
    <property type="project" value="InterPro"/>
</dbReference>
<name>A0A3G3JY49_9BACL</name>
<dbReference type="EMBL" id="CP033433">
    <property type="protein sequence ID" value="AYQ73186.1"/>
    <property type="molecule type" value="Genomic_DNA"/>
</dbReference>
<feature type="chain" id="PRO_5017966318" evidence="1">
    <location>
        <begin position="35"/>
        <end position="708"/>
    </location>
</feature>
<dbReference type="PROSITE" id="PS51724">
    <property type="entry name" value="SPOR"/>
    <property type="match status" value="1"/>
</dbReference>
<proteinExistence type="predicted"/>
<organism evidence="3 4">
    <name type="scientific">Cohnella candidum</name>
    <dbReference type="NCBI Taxonomy" id="2674991"/>
    <lineage>
        <taxon>Bacteria</taxon>
        <taxon>Bacillati</taxon>
        <taxon>Bacillota</taxon>
        <taxon>Bacilli</taxon>
        <taxon>Bacillales</taxon>
        <taxon>Paenibacillaceae</taxon>
        <taxon>Cohnella</taxon>
    </lineage>
</organism>
<dbReference type="Proteomes" id="UP000269097">
    <property type="component" value="Chromosome"/>
</dbReference>
<dbReference type="Pfam" id="PF08486">
    <property type="entry name" value="SpoIID"/>
    <property type="match status" value="1"/>
</dbReference>
<feature type="signal peptide" evidence="1">
    <location>
        <begin position="1"/>
        <end position="34"/>
    </location>
</feature>
<accession>A0A3G3JY49</accession>
<dbReference type="KEGG" id="coh:EAV92_11780"/>
<dbReference type="InterPro" id="IPR013693">
    <property type="entry name" value="SpoIID/LytB_N"/>
</dbReference>
<dbReference type="RefSeq" id="WP_123041268.1">
    <property type="nucleotide sequence ID" value="NZ_CP033433.1"/>
</dbReference>
<dbReference type="GO" id="GO:0042834">
    <property type="term" value="F:peptidoglycan binding"/>
    <property type="evidence" value="ECO:0007669"/>
    <property type="project" value="InterPro"/>
</dbReference>
<keyword evidence="1" id="KW-0732">Signal</keyword>
<evidence type="ECO:0000259" key="2">
    <source>
        <dbReference type="PROSITE" id="PS51724"/>
    </source>
</evidence>
<evidence type="ECO:0000256" key="1">
    <source>
        <dbReference type="SAM" id="SignalP"/>
    </source>
</evidence>
<dbReference type="GO" id="GO:0030288">
    <property type="term" value="C:outer membrane-bounded periplasmic space"/>
    <property type="evidence" value="ECO:0007669"/>
    <property type="project" value="TreeGrafter"/>
</dbReference>
<reference evidence="3 4" key="1">
    <citation type="submission" date="2018-10" db="EMBL/GenBank/DDBJ databases">
        <title>Genome Sequence of Cohnella sp.</title>
        <authorList>
            <person name="Srinivasan S."/>
            <person name="Kim M.K."/>
        </authorList>
    </citation>
    <scope>NUCLEOTIDE SEQUENCE [LARGE SCALE GENOMIC DNA]</scope>
    <source>
        <strain evidence="3 4">18JY8-7</strain>
    </source>
</reference>
<dbReference type="NCBIfam" id="TIGR02669">
    <property type="entry name" value="SpoIID_LytB"/>
    <property type="match status" value="1"/>
</dbReference>
<protein>
    <submittedName>
        <fullName evidence="3">SpoIID/LytB domain-containing protein</fullName>
    </submittedName>
</protein>
<dbReference type="AlphaFoldDB" id="A0A3G3JY49"/>
<dbReference type="PANTHER" id="PTHR30032:SF4">
    <property type="entry name" value="AMIDASE ENHANCER"/>
    <property type="match status" value="1"/>
</dbReference>
<evidence type="ECO:0000313" key="4">
    <source>
        <dbReference type="Proteomes" id="UP000269097"/>
    </source>
</evidence>
<keyword evidence="4" id="KW-1185">Reference proteome</keyword>
<feature type="domain" description="SPOR" evidence="2">
    <location>
        <begin position="174"/>
        <end position="253"/>
    </location>
</feature>
<dbReference type="InterPro" id="IPR051922">
    <property type="entry name" value="Bact_Sporulation_Assoc"/>
</dbReference>
<evidence type="ECO:0000313" key="3">
    <source>
        <dbReference type="EMBL" id="AYQ73186.1"/>
    </source>
</evidence>
<gene>
    <name evidence="3" type="ORF">EAV92_11780</name>
</gene>
<dbReference type="InterPro" id="IPR007730">
    <property type="entry name" value="SPOR-like_dom"/>
</dbReference>